<dbReference type="Proteomes" id="UP001196408">
    <property type="component" value="Unassembled WGS sequence"/>
</dbReference>
<comment type="caution">
    <text evidence="1">The sequence shown here is derived from an EMBL/GenBank/DDBJ whole genome shotgun (WGS) entry which is preliminary data.</text>
</comment>
<proteinExistence type="predicted"/>
<evidence type="ECO:0000313" key="3">
    <source>
        <dbReference type="Proteomes" id="UP001196408"/>
    </source>
</evidence>
<evidence type="ECO:0000313" key="4">
    <source>
        <dbReference type="Proteomes" id="UP001197492"/>
    </source>
</evidence>
<dbReference type="RefSeq" id="WP_217747281.1">
    <property type="nucleotide sequence ID" value="NZ_JAHOEB010000016.1"/>
</dbReference>
<evidence type="ECO:0000313" key="2">
    <source>
        <dbReference type="EMBL" id="MBV3392391.1"/>
    </source>
</evidence>
<organism evidence="1 3">
    <name type="scientific">Catenibacterium mitsuokai</name>
    <dbReference type="NCBI Taxonomy" id="100886"/>
    <lineage>
        <taxon>Bacteria</taxon>
        <taxon>Bacillati</taxon>
        <taxon>Bacillota</taxon>
        <taxon>Erysipelotrichia</taxon>
        <taxon>Erysipelotrichales</taxon>
        <taxon>Coprobacillaceae</taxon>
        <taxon>Catenibacterium</taxon>
    </lineage>
</organism>
<evidence type="ECO:0000313" key="1">
    <source>
        <dbReference type="EMBL" id="MBV3382318.1"/>
    </source>
</evidence>
<gene>
    <name evidence="1" type="ORF">KSV97_03540</name>
    <name evidence="2" type="ORF">KSW06_03795</name>
</gene>
<dbReference type="EMBL" id="JAHOEL010000016">
    <property type="protein sequence ID" value="MBV3392391.1"/>
    <property type="molecule type" value="Genomic_DNA"/>
</dbReference>
<dbReference type="Proteomes" id="UP001197492">
    <property type="component" value="Unassembled WGS sequence"/>
</dbReference>
<dbReference type="EMBL" id="JAHOEF010000015">
    <property type="protein sequence ID" value="MBV3382318.1"/>
    <property type="molecule type" value="Genomic_DNA"/>
</dbReference>
<keyword evidence="4" id="KW-1185">Reference proteome</keyword>
<reference evidence="1 4" key="1">
    <citation type="submission" date="2021-06" db="EMBL/GenBank/DDBJ databases">
        <title>Collection of gut derived symbiotic bacterial strains cultured from healthy donors.</title>
        <authorList>
            <person name="Lin H."/>
            <person name="Littmann E."/>
            <person name="Pamer E.G."/>
        </authorList>
    </citation>
    <scope>NUCLEOTIDE SEQUENCE</scope>
    <source>
        <strain evidence="2 4">MSK.21.70</strain>
        <strain evidence="1">MSK.21.82</strain>
    </source>
</reference>
<protein>
    <submittedName>
        <fullName evidence="1">Uncharacterized protein</fullName>
    </submittedName>
</protein>
<name>A0AAW4MZI8_9FIRM</name>
<dbReference type="AlphaFoldDB" id="A0AAW4MZI8"/>
<accession>A0AAW4MZI8</accession>
<sequence>MEKIDNVDFEEDRYCPVFNRIIDCEWCYESLMGISKLAKKSAIKELDEISDDKMEDAFQKCKKCKYSELTD</sequence>